<accession>A0ABN3WVX0</accession>
<protein>
    <submittedName>
        <fullName evidence="2">Uncharacterized protein</fullName>
    </submittedName>
</protein>
<keyword evidence="3" id="KW-1185">Reference proteome</keyword>
<organism evidence="2 3">
    <name type="scientific">Streptomyces enissocaesilis</name>
    <dbReference type="NCBI Taxonomy" id="332589"/>
    <lineage>
        <taxon>Bacteria</taxon>
        <taxon>Bacillati</taxon>
        <taxon>Actinomycetota</taxon>
        <taxon>Actinomycetes</taxon>
        <taxon>Kitasatosporales</taxon>
        <taxon>Streptomycetaceae</taxon>
        <taxon>Streptomyces</taxon>
        <taxon>Streptomyces rochei group</taxon>
    </lineage>
</organism>
<dbReference type="EMBL" id="BAAAUD010000013">
    <property type="protein sequence ID" value="GAA2929883.1"/>
    <property type="molecule type" value="Genomic_DNA"/>
</dbReference>
<reference evidence="2 3" key="1">
    <citation type="journal article" date="2019" name="Int. J. Syst. Evol. Microbiol.">
        <title>The Global Catalogue of Microorganisms (GCM) 10K type strain sequencing project: providing services to taxonomists for standard genome sequencing and annotation.</title>
        <authorList>
            <consortium name="The Broad Institute Genomics Platform"/>
            <consortium name="The Broad Institute Genome Sequencing Center for Infectious Disease"/>
            <person name="Wu L."/>
            <person name="Ma J."/>
        </authorList>
    </citation>
    <scope>NUCLEOTIDE SEQUENCE [LARGE SCALE GENOMIC DNA]</scope>
    <source>
        <strain evidence="2 3">JCM 9088</strain>
    </source>
</reference>
<name>A0ABN3WVX0_9ACTN</name>
<dbReference type="Proteomes" id="UP001500403">
    <property type="component" value="Unassembled WGS sequence"/>
</dbReference>
<evidence type="ECO:0000313" key="2">
    <source>
        <dbReference type="EMBL" id="GAA2929883.1"/>
    </source>
</evidence>
<comment type="caution">
    <text evidence="2">The sequence shown here is derived from an EMBL/GenBank/DDBJ whole genome shotgun (WGS) entry which is preliminary data.</text>
</comment>
<proteinExistence type="predicted"/>
<keyword evidence="1" id="KW-0175">Coiled coil</keyword>
<feature type="coiled-coil region" evidence="1">
    <location>
        <begin position="729"/>
        <end position="756"/>
    </location>
</feature>
<evidence type="ECO:0000313" key="3">
    <source>
        <dbReference type="Proteomes" id="UP001500403"/>
    </source>
</evidence>
<gene>
    <name evidence="2" type="ORF">GCM10010446_13120</name>
</gene>
<sequence length="1241" mass="127685">MSVAQLTFVLDGRDQLSRVLDGAGNAADRFGRRLLAASINGDAAMRRLGDRATSSMAGLQRDSDAGAKAVEALKKSVISLAPAAIPAVSAMAPLAAGTGAVAVAAIAFTAALVPQIGALSEAAEAEKKYDEAVEKSGRTSQDAITAQVEYQRAVAKLPPETRKAAASLGVLKDTYKDWSNGLAGDTMAPVTKGFAILNALLPKTTGLVKGTGRELDRTVTIIGGAMASPGFDRVTAKFEKFATGTLQRVNDGLVNLMRTGDAGKVGAGATEFMDFARAQGPVVADTLRNVAMALMNILQAGADAGVGMLQIINGLSSIVAAVPPGAIAALLQLAIAIKAVRLAAVGFGAARVAMAAFGVQLLAMQTAAAGAPGRLGAVTAAIGAMSRGAKLALAGTGIGLLVIAISELASMGRSAPPDVDRLTSSLSSLADTGKVSGEAARLFGSDLNGLFDSVRSLTDPSTADKVQQFLVGWSGFDSTPVKEAKQNFDAIDDSLTSMVQGGQSDLAAAALERLKAGYREGGGDVANFTSKLDGYKQALADQAFEQKLAADAMGLFGAQAQSVQAKLDAQKASTDGLRQSIMALNEVNRAALDGRAGMEASIDAAAKATKDHASALRMSNGELNLNSEKARAASTVLTDLARKTEENVSSARNSGKSWDYAKGQYERGRTALIRSADAMGLTRSEAVQLAGQILKTPNKTAYLKGNLSDLQDKLADAKGRLSRVPDSRKAQVRADIANLQSAIAAAKRAIASVQGKTVTVRTHYVVTGNTARQPGSAGSQLKYASGGLVGFPGGGPVRGPGTGTSDSILAMVSNGEYVVKAQSVAKYGVRFLQAINEGRLGMAAALGSGGGSMGGAGREVGRGLSAGMASSTAGVESAARSMAGAVITGIRAELEIASPSKKTRALAADAGRGMLIGLTGSKARIRATARDLVKDIWAAWKGTRSTKDSTLVRMVNQDTAKLQWLAWRRDILASKIAAANKYAKDITGQAREGAKLGNLGLDAEEVTAGSIKGGLAAKLQKIKTFTGYINTLGKKGLSRTLLRQILDMGPEQGYAYASALAGASKATIKSINSTQSQIDKASTTLGRDGADRLYDSGKNAGKGFLKGLEGEQKKIEDLMMKIAKGMQKAIRKALGINSPARNLIPDGVNTVRGLALGVVEGAPYLDRALGVITDRAASTRPVIGRPAITAGAGSAGGGIHYHMQVDVHAAMDPVAVGRELQRVLVSFGRRQGATVNLNVGR</sequence>
<evidence type="ECO:0000256" key="1">
    <source>
        <dbReference type="SAM" id="Coils"/>
    </source>
</evidence>